<gene>
    <name evidence="2" type="ORF">KC01_LOCUS2026</name>
</gene>
<proteinExistence type="predicted"/>
<feature type="compositionally biased region" description="Acidic residues" evidence="1">
    <location>
        <begin position="61"/>
        <end position="72"/>
    </location>
</feature>
<feature type="compositionally biased region" description="Basic and acidic residues" evidence="1">
    <location>
        <begin position="95"/>
        <end position="109"/>
    </location>
</feature>
<evidence type="ECO:0000313" key="2">
    <source>
        <dbReference type="EMBL" id="CAL1569612.1"/>
    </source>
</evidence>
<feature type="region of interest" description="Disordered" evidence="1">
    <location>
        <begin position="47"/>
        <end position="109"/>
    </location>
</feature>
<protein>
    <submittedName>
        <fullName evidence="2">Uncharacterized protein</fullName>
    </submittedName>
</protein>
<organism evidence="2 3">
    <name type="scientific">Knipowitschia caucasica</name>
    <name type="common">Caucasian dwarf goby</name>
    <name type="synonym">Pomatoschistus caucasicus</name>
    <dbReference type="NCBI Taxonomy" id="637954"/>
    <lineage>
        <taxon>Eukaryota</taxon>
        <taxon>Metazoa</taxon>
        <taxon>Chordata</taxon>
        <taxon>Craniata</taxon>
        <taxon>Vertebrata</taxon>
        <taxon>Euteleostomi</taxon>
        <taxon>Actinopterygii</taxon>
        <taxon>Neopterygii</taxon>
        <taxon>Teleostei</taxon>
        <taxon>Neoteleostei</taxon>
        <taxon>Acanthomorphata</taxon>
        <taxon>Gobiaria</taxon>
        <taxon>Gobiiformes</taxon>
        <taxon>Gobioidei</taxon>
        <taxon>Gobiidae</taxon>
        <taxon>Gobiinae</taxon>
        <taxon>Knipowitschia</taxon>
    </lineage>
</organism>
<dbReference type="EMBL" id="OZ035823">
    <property type="protein sequence ID" value="CAL1569612.1"/>
    <property type="molecule type" value="Genomic_DNA"/>
</dbReference>
<accession>A0AAV2IWK5</accession>
<dbReference type="Proteomes" id="UP001497482">
    <property type="component" value="Chromosome 1"/>
</dbReference>
<name>A0AAV2IWK5_KNICA</name>
<sequence length="109" mass="12694">MMKRRRPVRSRWAERRSTVVYAVRSTTFGSWRMLTLGAEYEDTWASAPVCKPRPQPRPLLEEEAEEEEEEEKKEEGLSWQPAPPSSLCGGVESIVQRHEDAHSSEWTHR</sequence>
<keyword evidence="3" id="KW-1185">Reference proteome</keyword>
<evidence type="ECO:0000256" key="1">
    <source>
        <dbReference type="SAM" id="MobiDB-lite"/>
    </source>
</evidence>
<reference evidence="2 3" key="1">
    <citation type="submission" date="2024-04" db="EMBL/GenBank/DDBJ databases">
        <authorList>
            <person name="Waldvogel A.-M."/>
            <person name="Schoenle A."/>
        </authorList>
    </citation>
    <scope>NUCLEOTIDE SEQUENCE [LARGE SCALE GENOMIC DNA]</scope>
</reference>
<evidence type="ECO:0000313" key="3">
    <source>
        <dbReference type="Proteomes" id="UP001497482"/>
    </source>
</evidence>
<dbReference type="AlphaFoldDB" id="A0AAV2IWK5"/>